<dbReference type="VEuPathDB" id="FungiDB:TERG_12712"/>
<evidence type="ECO:0000313" key="3">
    <source>
        <dbReference type="Proteomes" id="UP000008864"/>
    </source>
</evidence>
<dbReference type="HOGENOM" id="CLU_2172868_0_0_1"/>
<evidence type="ECO:0000256" key="1">
    <source>
        <dbReference type="SAM" id="MobiDB-lite"/>
    </source>
</evidence>
<gene>
    <name evidence="2" type="ORF">TERG_12712</name>
</gene>
<protein>
    <submittedName>
        <fullName evidence="2">Uncharacterized protein</fullName>
    </submittedName>
</protein>
<feature type="compositionally biased region" description="Polar residues" evidence="1">
    <location>
        <begin position="1"/>
        <end position="11"/>
    </location>
</feature>
<dbReference type="EMBL" id="GG700663">
    <property type="protein sequence ID" value="KFL63097.1"/>
    <property type="molecule type" value="Genomic_DNA"/>
</dbReference>
<name>A0A080WQD4_TRIRC</name>
<dbReference type="RefSeq" id="XP_047607583.1">
    <property type="nucleotide sequence ID" value="XM_047751630.1"/>
</dbReference>
<dbReference type="InParanoid" id="A0A080WQD4"/>
<keyword evidence="3" id="KW-1185">Reference proteome</keyword>
<reference evidence="3" key="1">
    <citation type="journal article" date="2012" name="MBio">
        <title>Comparative genome analysis of Trichophyton rubrum and related dermatophytes reveals candidate genes involved in infection.</title>
        <authorList>
            <person name="Martinez D.A."/>
            <person name="Oliver B.G."/>
            <person name="Graeser Y."/>
            <person name="Goldberg J.M."/>
            <person name="Li W."/>
            <person name="Martinez-Rossi N.M."/>
            <person name="Monod M."/>
            <person name="Shelest E."/>
            <person name="Barton R.C."/>
            <person name="Birch E."/>
            <person name="Brakhage A.A."/>
            <person name="Chen Z."/>
            <person name="Gurr S.J."/>
            <person name="Heiman D."/>
            <person name="Heitman J."/>
            <person name="Kosti I."/>
            <person name="Rossi A."/>
            <person name="Saif S."/>
            <person name="Samalova M."/>
            <person name="Saunders C.W."/>
            <person name="Shea T."/>
            <person name="Summerbell R.C."/>
            <person name="Xu J."/>
            <person name="Young S."/>
            <person name="Zeng Q."/>
            <person name="Birren B.W."/>
            <person name="Cuomo C.A."/>
            <person name="White T.C."/>
        </authorList>
    </citation>
    <scope>NUCLEOTIDE SEQUENCE [LARGE SCALE GENOMIC DNA]</scope>
    <source>
        <strain evidence="3">ATCC MYA-4607 / CBS 118892</strain>
    </source>
</reference>
<sequence length="110" mass="12701">MRNRISTQQPNRGDKEDMEEAGTVEIRVEREGMEQTDTEYSVHRALKFDAQMGYVKDVANKIGIGQEWREAKVQDTDSVQKVMMKTGFKMDEALELESVKPHRANTLQVR</sequence>
<dbReference type="GeneID" id="71777835"/>
<dbReference type="AlphaFoldDB" id="A0A080WQD4"/>
<organism evidence="2 3">
    <name type="scientific">Trichophyton rubrum (strain ATCC MYA-4607 / CBS 118892)</name>
    <name type="common">Athlete's foot fungus</name>
    <dbReference type="NCBI Taxonomy" id="559305"/>
    <lineage>
        <taxon>Eukaryota</taxon>
        <taxon>Fungi</taxon>
        <taxon>Dikarya</taxon>
        <taxon>Ascomycota</taxon>
        <taxon>Pezizomycotina</taxon>
        <taxon>Eurotiomycetes</taxon>
        <taxon>Eurotiomycetidae</taxon>
        <taxon>Onygenales</taxon>
        <taxon>Arthrodermataceae</taxon>
        <taxon>Trichophyton</taxon>
    </lineage>
</organism>
<feature type="region of interest" description="Disordered" evidence="1">
    <location>
        <begin position="1"/>
        <end position="24"/>
    </location>
</feature>
<accession>A0A080WQD4</accession>
<dbReference type="Proteomes" id="UP000008864">
    <property type="component" value="Unassembled WGS sequence"/>
</dbReference>
<proteinExistence type="predicted"/>
<evidence type="ECO:0000313" key="2">
    <source>
        <dbReference type="EMBL" id="KFL63097.1"/>
    </source>
</evidence>